<sequence length="307" mass="35400">MAFFPVYHYRIHDDPGARYFGDQLDFFDPWNDLNSSPTTLVVTPDRFHWVNQPRQQRRSSNTKSPCQHQVARAPNVEKFRIQFNVAGFNPETIKTHLEGQKVVILAKQEERLPDGDYNIREVRKSCPLPEHADTNHLVSYVTPNHVLVIEVPIKNPELERRQAEVKSENQNLTQFGSNRDPQFNYSAFLAGSGFQPQIINKDDNKKQLAMTLDMKNYGADEIKVSVKNNELIVKGEQRNKNNNYSERSFFFKSVALPPGTQVEQLQSYLTPEGQLKIEVPFEEQKEEAQSVESQKEESKPAEEPNKN</sequence>
<evidence type="ECO:0000256" key="1">
    <source>
        <dbReference type="PROSITE-ProRule" id="PRU00285"/>
    </source>
</evidence>
<dbReference type="GO" id="GO:0042026">
    <property type="term" value="P:protein refolding"/>
    <property type="evidence" value="ECO:0007669"/>
    <property type="project" value="TreeGrafter"/>
</dbReference>
<dbReference type="SUPFAM" id="SSF49764">
    <property type="entry name" value="HSP20-like chaperones"/>
    <property type="match status" value="2"/>
</dbReference>
<accession>A0A813Y0K6</accession>
<dbReference type="InterPro" id="IPR001436">
    <property type="entry name" value="Alpha-crystallin/sHSP_animal"/>
</dbReference>
<dbReference type="PANTHER" id="PTHR45640">
    <property type="entry name" value="HEAT SHOCK PROTEIN HSP-12.2-RELATED"/>
    <property type="match status" value="1"/>
</dbReference>
<evidence type="ECO:0000256" key="3">
    <source>
        <dbReference type="SAM" id="MobiDB-lite"/>
    </source>
</evidence>
<reference evidence="5" key="1">
    <citation type="submission" date="2021-02" db="EMBL/GenBank/DDBJ databases">
        <authorList>
            <person name="Nowell W R."/>
        </authorList>
    </citation>
    <scope>NUCLEOTIDE SEQUENCE</scope>
</reference>
<dbReference type="Gene3D" id="2.60.40.790">
    <property type="match status" value="2"/>
</dbReference>
<dbReference type="Proteomes" id="UP000663828">
    <property type="component" value="Unassembled WGS sequence"/>
</dbReference>
<dbReference type="EMBL" id="CAJNOJ010000027">
    <property type="protein sequence ID" value="CAF0874935.1"/>
    <property type="molecule type" value="Genomic_DNA"/>
</dbReference>
<dbReference type="GO" id="GO:0051082">
    <property type="term" value="F:unfolded protein binding"/>
    <property type="evidence" value="ECO:0007669"/>
    <property type="project" value="TreeGrafter"/>
</dbReference>
<dbReference type="PANTHER" id="PTHR45640:SF26">
    <property type="entry name" value="RE23625P"/>
    <property type="match status" value="1"/>
</dbReference>
<dbReference type="EMBL" id="CAJNOR010002277">
    <property type="protein sequence ID" value="CAF1272011.1"/>
    <property type="molecule type" value="Genomic_DNA"/>
</dbReference>
<dbReference type="OrthoDB" id="1431247at2759"/>
<feature type="region of interest" description="Disordered" evidence="3">
    <location>
        <begin position="276"/>
        <end position="307"/>
    </location>
</feature>
<dbReference type="GO" id="GO:0005737">
    <property type="term" value="C:cytoplasm"/>
    <property type="evidence" value="ECO:0007669"/>
    <property type="project" value="TreeGrafter"/>
</dbReference>
<feature type="domain" description="SHSP" evidence="4">
    <location>
        <begin position="61"/>
        <end position="168"/>
    </location>
</feature>
<dbReference type="AlphaFoldDB" id="A0A813Y0K6"/>
<comment type="similarity">
    <text evidence="1 2">Belongs to the small heat shock protein (HSP20) family.</text>
</comment>
<evidence type="ECO:0000313" key="5">
    <source>
        <dbReference type="EMBL" id="CAF0874935.1"/>
    </source>
</evidence>
<protein>
    <recommendedName>
        <fullName evidence="4">SHSP domain-containing protein</fullName>
    </recommendedName>
</protein>
<name>A0A813Y0K6_ADIRI</name>
<proteinExistence type="inferred from homology"/>
<evidence type="ECO:0000313" key="7">
    <source>
        <dbReference type="Proteomes" id="UP000663828"/>
    </source>
</evidence>
<keyword evidence="7" id="KW-1185">Reference proteome</keyword>
<evidence type="ECO:0000256" key="2">
    <source>
        <dbReference type="RuleBase" id="RU003616"/>
    </source>
</evidence>
<evidence type="ECO:0000313" key="6">
    <source>
        <dbReference type="EMBL" id="CAF1272011.1"/>
    </source>
</evidence>
<comment type="caution">
    <text evidence="5">The sequence shown here is derived from an EMBL/GenBank/DDBJ whole genome shotgun (WGS) entry which is preliminary data.</text>
</comment>
<evidence type="ECO:0000259" key="4">
    <source>
        <dbReference type="PROSITE" id="PS01031"/>
    </source>
</evidence>
<dbReference type="GO" id="GO:0043066">
    <property type="term" value="P:negative regulation of apoptotic process"/>
    <property type="evidence" value="ECO:0007669"/>
    <property type="project" value="TreeGrafter"/>
</dbReference>
<dbReference type="Proteomes" id="UP000663852">
    <property type="component" value="Unassembled WGS sequence"/>
</dbReference>
<organism evidence="5 8">
    <name type="scientific">Adineta ricciae</name>
    <name type="common">Rotifer</name>
    <dbReference type="NCBI Taxonomy" id="249248"/>
    <lineage>
        <taxon>Eukaryota</taxon>
        <taxon>Metazoa</taxon>
        <taxon>Spiralia</taxon>
        <taxon>Gnathifera</taxon>
        <taxon>Rotifera</taxon>
        <taxon>Eurotatoria</taxon>
        <taxon>Bdelloidea</taxon>
        <taxon>Adinetida</taxon>
        <taxon>Adinetidae</taxon>
        <taxon>Adineta</taxon>
    </lineage>
</organism>
<feature type="domain" description="SHSP" evidence="4">
    <location>
        <begin position="189"/>
        <end position="296"/>
    </location>
</feature>
<dbReference type="GO" id="GO:0009408">
    <property type="term" value="P:response to heat"/>
    <property type="evidence" value="ECO:0007669"/>
    <property type="project" value="TreeGrafter"/>
</dbReference>
<dbReference type="CDD" id="cd06526">
    <property type="entry name" value="metazoan_ACD"/>
    <property type="match status" value="2"/>
</dbReference>
<evidence type="ECO:0000313" key="8">
    <source>
        <dbReference type="Proteomes" id="UP000663852"/>
    </source>
</evidence>
<feature type="compositionally biased region" description="Basic and acidic residues" evidence="3">
    <location>
        <begin position="282"/>
        <end position="307"/>
    </location>
</feature>
<dbReference type="GO" id="GO:0005634">
    <property type="term" value="C:nucleus"/>
    <property type="evidence" value="ECO:0007669"/>
    <property type="project" value="TreeGrafter"/>
</dbReference>
<dbReference type="InterPro" id="IPR002068">
    <property type="entry name" value="A-crystallin/Hsp20_dom"/>
</dbReference>
<dbReference type="Pfam" id="PF00011">
    <property type="entry name" value="HSP20"/>
    <property type="match status" value="2"/>
</dbReference>
<gene>
    <name evidence="5" type="ORF">EDS130_LOCUS8483</name>
    <name evidence="6" type="ORF">XAT740_LOCUS27347</name>
</gene>
<dbReference type="PROSITE" id="PS01031">
    <property type="entry name" value="SHSP"/>
    <property type="match status" value="2"/>
</dbReference>
<dbReference type="InterPro" id="IPR008978">
    <property type="entry name" value="HSP20-like_chaperone"/>
</dbReference>